<dbReference type="Gene3D" id="3.90.1300.10">
    <property type="entry name" value="Amidase signature (AS) domain"/>
    <property type="match status" value="1"/>
</dbReference>
<accession>A0A927MNL1</accession>
<dbReference type="EMBL" id="JADBEM010000001">
    <property type="protein sequence ID" value="MBE1603262.1"/>
    <property type="molecule type" value="Genomic_DNA"/>
</dbReference>
<dbReference type="GO" id="GO:0050567">
    <property type="term" value="F:glutaminyl-tRNA synthase (glutamine-hydrolyzing) activity"/>
    <property type="evidence" value="ECO:0007669"/>
    <property type="project" value="UniProtKB-EC"/>
</dbReference>
<dbReference type="InterPro" id="IPR023631">
    <property type="entry name" value="Amidase_dom"/>
</dbReference>
<evidence type="ECO:0000313" key="2">
    <source>
        <dbReference type="EMBL" id="MBE1603262.1"/>
    </source>
</evidence>
<keyword evidence="3" id="KW-1185">Reference proteome</keyword>
<dbReference type="SUPFAM" id="SSF75304">
    <property type="entry name" value="Amidase signature (AS) enzymes"/>
    <property type="match status" value="1"/>
</dbReference>
<dbReference type="InterPro" id="IPR020556">
    <property type="entry name" value="Amidase_CS"/>
</dbReference>
<evidence type="ECO:0000313" key="3">
    <source>
        <dbReference type="Proteomes" id="UP000638648"/>
    </source>
</evidence>
<dbReference type="PROSITE" id="PS00571">
    <property type="entry name" value="AMIDASES"/>
    <property type="match status" value="1"/>
</dbReference>
<dbReference type="EC" id="6.3.5.7" evidence="2"/>
<dbReference type="Proteomes" id="UP000638648">
    <property type="component" value="Unassembled WGS sequence"/>
</dbReference>
<name>A0A927MNL1_9ACTN</name>
<dbReference type="RefSeq" id="WP_192748136.1">
    <property type="nucleotide sequence ID" value="NZ_BAABJL010000055.1"/>
</dbReference>
<evidence type="ECO:0000259" key="1">
    <source>
        <dbReference type="Pfam" id="PF01425"/>
    </source>
</evidence>
<organism evidence="2 3">
    <name type="scientific">Actinopolymorpha pittospori</name>
    <dbReference type="NCBI Taxonomy" id="648752"/>
    <lineage>
        <taxon>Bacteria</taxon>
        <taxon>Bacillati</taxon>
        <taxon>Actinomycetota</taxon>
        <taxon>Actinomycetes</taxon>
        <taxon>Propionibacteriales</taxon>
        <taxon>Actinopolymorphaceae</taxon>
        <taxon>Actinopolymorpha</taxon>
    </lineage>
</organism>
<dbReference type="AlphaFoldDB" id="A0A927MNL1"/>
<sequence length="464" mass="49477">MATSATSPDNGESIAVLSERLRQGATSSVDLTAAALERVEVDNPRLNAVVTLLADAALREAEAADQEIRAGRWRGPLHGIPVGVKDIIDTARIRTTVGSAIYRDRVPDADAEVVHRIREAGAVVIGKLHTHEFAYGPTGDASCFGPVRNPHDPQRMAGGSSGGSAVAVATGMCVAALGSDTGGSVRVPASLCGVVGMKPTFGRISRYGVFPLSWTLDHMGPLTRTVSDNAHVLGVLCGHDDRDPASVRRDAEDFTRELDLGVRGLTIGVPDDYYFDQLDPDVDRQVRAAIQTLEDLGALVKPVTVLGLAAIRDAHRTVISVEAYSVHRDRLEQHPDLFDATVRQRLLDGGAVTGWDYAEALRLLQESRRTFSDVLGEVDALATPSVAITAPTIGQVQTDAAGVEETVRWALTRLAVPMNVTGLPSLSVPCGVSRDGLPIGMQLSGPAWSEARLYRIGRALEARW</sequence>
<feature type="domain" description="Amidase" evidence="1">
    <location>
        <begin position="30"/>
        <end position="453"/>
    </location>
</feature>
<comment type="caution">
    <text evidence="2">The sequence shown here is derived from an EMBL/GenBank/DDBJ whole genome shotgun (WGS) entry which is preliminary data.</text>
</comment>
<dbReference type="EC" id="6.3.5.6" evidence="2"/>
<dbReference type="PANTHER" id="PTHR11895">
    <property type="entry name" value="TRANSAMIDASE"/>
    <property type="match status" value="1"/>
</dbReference>
<dbReference type="InterPro" id="IPR036928">
    <property type="entry name" value="AS_sf"/>
</dbReference>
<dbReference type="GO" id="GO:0050566">
    <property type="term" value="F:asparaginyl-tRNA synthase (glutamine-hydrolyzing) activity"/>
    <property type="evidence" value="ECO:0007669"/>
    <property type="project" value="UniProtKB-EC"/>
</dbReference>
<dbReference type="InterPro" id="IPR000120">
    <property type="entry name" value="Amidase"/>
</dbReference>
<dbReference type="Pfam" id="PF01425">
    <property type="entry name" value="Amidase"/>
    <property type="match status" value="1"/>
</dbReference>
<proteinExistence type="predicted"/>
<dbReference type="PANTHER" id="PTHR11895:SF176">
    <property type="entry name" value="AMIDASE AMID-RELATED"/>
    <property type="match status" value="1"/>
</dbReference>
<keyword evidence="2" id="KW-0436">Ligase</keyword>
<reference evidence="2" key="1">
    <citation type="submission" date="2020-10" db="EMBL/GenBank/DDBJ databases">
        <title>Sequencing the genomes of 1000 actinobacteria strains.</title>
        <authorList>
            <person name="Klenk H.-P."/>
        </authorList>
    </citation>
    <scope>NUCLEOTIDE SEQUENCE</scope>
    <source>
        <strain evidence="2">DSM 45354</strain>
    </source>
</reference>
<protein>
    <submittedName>
        <fullName evidence="2">Aspartyl-tRNA(Asn)/glutamyl-tRNA(Gln) amidotransferase subunit A</fullName>
        <ecNumber evidence="2">6.3.5.6</ecNumber>
        <ecNumber evidence="2">6.3.5.7</ecNumber>
    </submittedName>
</protein>
<gene>
    <name evidence="2" type="ORF">HEB94_000110</name>
</gene>